<feature type="signal peptide" evidence="1">
    <location>
        <begin position="1"/>
        <end position="26"/>
    </location>
</feature>
<dbReference type="HOGENOM" id="CLU_074343_1_0_0"/>
<evidence type="ECO:0000259" key="2">
    <source>
        <dbReference type="Pfam" id="PF03713"/>
    </source>
</evidence>
<dbReference type="Pfam" id="PF03713">
    <property type="entry name" value="DUF305"/>
    <property type="match status" value="1"/>
</dbReference>
<evidence type="ECO:0000313" key="4">
    <source>
        <dbReference type="Proteomes" id="UP000019151"/>
    </source>
</evidence>
<proteinExistence type="predicted"/>
<dbReference type="EMBL" id="CP007128">
    <property type="protein sequence ID" value="AHG91657.1"/>
    <property type="molecule type" value="Genomic_DNA"/>
</dbReference>
<dbReference type="eggNOG" id="COG3544">
    <property type="taxonomic scope" value="Bacteria"/>
</dbReference>
<dbReference type="InterPro" id="IPR005183">
    <property type="entry name" value="DUF305_CopM-like"/>
</dbReference>
<dbReference type="OrthoDB" id="8603558at2"/>
<keyword evidence="4" id="KW-1185">Reference proteome</keyword>
<dbReference type="InParanoid" id="W0RMG3"/>
<gene>
    <name evidence="3" type="ORF">J421_4120</name>
</gene>
<reference evidence="3 4" key="1">
    <citation type="journal article" date="2014" name="Genome Announc.">
        <title>Genome Sequence and Methylome of Soil Bacterium Gemmatirosa kalamazoonensis KBS708T, a Member of the Rarely Cultivated Gemmatimonadetes Phylum.</title>
        <authorList>
            <person name="Debruyn J.M."/>
            <person name="Radosevich M."/>
            <person name="Wommack K.E."/>
            <person name="Polson S.W."/>
            <person name="Hauser L.J."/>
            <person name="Fawaz M.N."/>
            <person name="Korlach J."/>
            <person name="Tsai Y.C."/>
        </authorList>
    </citation>
    <scope>NUCLEOTIDE SEQUENCE [LARGE SCALE GENOMIC DNA]</scope>
    <source>
        <strain evidence="3 4">KBS708</strain>
    </source>
</reference>
<dbReference type="RefSeq" id="WP_104022883.1">
    <property type="nucleotide sequence ID" value="NZ_CP007128.1"/>
</dbReference>
<evidence type="ECO:0000313" key="3">
    <source>
        <dbReference type="EMBL" id="AHG91657.1"/>
    </source>
</evidence>
<dbReference type="InterPro" id="IPR012347">
    <property type="entry name" value="Ferritin-like"/>
</dbReference>
<dbReference type="Proteomes" id="UP000019151">
    <property type="component" value="Chromosome"/>
</dbReference>
<feature type="domain" description="DUF305" evidence="2">
    <location>
        <begin position="53"/>
        <end position="208"/>
    </location>
</feature>
<dbReference type="Gene3D" id="1.20.1260.10">
    <property type="match status" value="1"/>
</dbReference>
<dbReference type="PANTHER" id="PTHR36933">
    <property type="entry name" value="SLL0788 PROTEIN"/>
    <property type="match status" value="1"/>
</dbReference>
<dbReference type="PANTHER" id="PTHR36933:SF1">
    <property type="entry name" value="SLL0788 PROTEIN"/>
    <property type="match status" value="1"/>
</dbReference>
<evidence type="ECO:0000256" key="1">
    <source>
        <dbReference type="SAM" id="SignalP"/>
    </source>
</evidence>
<feature type="chain" id="PRO_5004794625" description="DUF305 domain-containing protein" evidence="1">
    <location>
        <begin position="27"/>
        <end position="217"/>
    </location>
</feature>
<dbReference type="KEGG" id="gba:J421_4120"/>
<keyword evidence="1" id="KW-0732">Signal</keyword>
<protein>
    <recommendedName>
        <fullName evidence="2">DUF305 domain-containing protein</fullName>
    </recommendedName>
</protein>
<dbReference type="AlphaFoldDB" id="W0RMG3"/>
<name>W0RMG3_9BACT</name>
<sequence length="217" mass="23725">MPPQAPASSATLLVAAIAVLAVPLGAQSPAARDSAYVARARADSARRPYTAADVRFMSGMIGHHAQAIYMSRMAPTHDASEAVRTLAARIINAQQDEIAIMQRWLRDREKPVPDPLHTAGMPGMEGMHHELMPGMLTDAQLQQLDSARGPEFDRLFLRFMIQHHSGAISMVKDLFDSYGAGQDETVFKFATDVNVDQSTEVARMQRMLAALLFGAPR</sequence>
<organism evidence="3 4">
    <name type="scientific">Gemmatirosa kalamazoonensis</name>
    <dbReference type="NCBI Taxonomy" id="861299"/>
    <lineage>
        <taxon>Bacteria</taxon>
        <taxon>Pseudomonadati</taxon>
        <taxon>Gemmatimonadota</taxon>
        <taxon>Gemmatimonadia</taxon>
        <taxon>Gemmatimonadales</taxon>
        <taxon>Gemmatimonadaceae</taxon>
        <taxon>Gemmatirosa</taxon>
    </lineage>
</organism>
<dbReference type="STRING" id="861299.J421_4120"/>
<accession>W0RMG3</accession>